<evidence type="ECO:0000313" key="7">
    <source>
        <dbReference type="Proteomes" id="UP001107558"/>
    </source>
</evidence>
<protein>
    <recommendedName>
        <fullName evidence="8">UDP-glucuronosyltransferase</fullName>
    </recommendedName>
</protein>
<evidence type="ECO:0000256" key="1">
    <source>
        <dbReference type="ARBA" id="ARBA00009995"/>
    </source>
</evidence>
<feature type="transmembrane region" description="Helical" evidence="4">
    <location>
        <begin position="469"/>
        <end position="496"/>
    </location>
</feature>
<organism evidence="6 7">
    <name type="scientific">Polypedilum vanderplanki</name>
    <name type="common">Sleeping chironomid midge</name>
    <dbReference type="NCBI Taxonomy" id="319348"/>
    <lineage>
        <taxon>Eukaryota</taxon>
        <taxon>Metazoa</taxon>
        <taxon>Ecdysozoa</taxon>
        <taxon>Arthropoda</taxon>
        <taxon>Hexapoda</taxon>
        <taxon>Insecta</taxon>
        <taxon>Pterygota</taxon>
        <taxon>Neoptera</taxon>
        <taxon>Endopterygota</taxon>
        <taxon>Diptera</taxon>
        <taxon>Nematocera</taxon>
        <taxon>Chironomoidea</taxon>
        <taxon>Chironomidae</taxon>
        <taxon>Chironominae</taxon>
        <taxon>Polypedilum</taxon>
        <taxon>Polypedilum</taxon>
    </lineage>
</organism>
<sequence length="520" mass="60593">METLYRFLFLTIVLCVNFKWLQSAKILTVLPVPFNEHQIVYRPLLESLHHNGHQLTILTTDPYFDGYKNITEIDLSFVYNLDVLNELKDIDLEGSDMLKTVFNIMRKIFEAELRNTKVQELLNNKNENFDLVIVDWSGSSSLMNIFAYHFNAPLVAITNGEPFLNAHEALGNPTHPVSYPSVFLPFNENLSLIQRIFSVFSTISYRFYYYNEEIPLQNQIIHDVMNYGYDVDMWEIESNADLLLINAYEVLNNIRPSVPTTIYLGGLHQKSQTDLSLPLRDFMEKSEKLVYINLNAAMNHYPSRLEKLLMALEKLDIDVVWNLNDEYVNTTARIYQSFDLDQESILAHPNVLLHITDGGQRNVEDSIHHAVPILGISYSLSLDHYLYQIEKFECGQNVFIDFNSYNDIEDKLVKALNSKKFKSNMIKLRNIIQDQPISKSTDRATWWIEYTLRHGGTKHLRNQHKTLSWFKYLMLDVLLVVLFGFVSLLFAVAYTITRLRRYSQSLPFERVTRGSKQKVL</sequence>
<dbReference type="Proteomes" id="UP001107558">
    <property type="component" value="Chromosome 1"/>
</dbReference>
<keyword evidence="5" id="KW-0732">Signal</keyword>
<accession>A0A9J6CJ31</accession>
<dbReference type="PANTHER" id="PTHR48043:SF145">
    <property type="entry name" value="FI06409P-RELATED"/>
    <property type="match status" value="1"/>
</dbReference>
<evidence type="ECO:0000256" key="5">
    <source>
        <dbReference type="SAM" id="SignalP"/>
    </source>
</evidence>
<evidence type="ECO:0000256" key="3">
    <source>
        <dbReference type="ARBA" id="ARBA00022679"/>
    </source>
</evidence>
<evidence type="ECO:0000256" key="2">
    <source>
        <dbReference type="ARBA" id="ARBA00022676"/>
    </source>
</evidence>
<dbReference type="OrthoDB" id="5835829at2759"/>
<feature type="signal peptide" evidence="5">
    <location>
        <begin position="1"/>
        <end position="23"/>
    </location>
</feature>
<name>A0A9J6CJ31_POLVA</name>
<evidence type="ECO:0008006" key="8">
    <source>
        <dbReference type="Google" id="ProtNLM"/>
    </source>
</evidence>
<comment type="similarity">
    <text evidence="1">Belongs to the UDP-glycosyltransferase family.</text>
</comment>
<keyword evidence="4" id="KW-0812">Transmembrane</keyword>
<keyword evidence="2" id="KW-0328">Glycosyltransferase</keyword>
<reference evidence="6" key="1">
    <citation type="submission" date="2021-03" db="EMBL/GenBank/DDBJ databases">
        <title>Chromosome level genome of the anhydrobiotic midge Polypedilum vanderplanki.</title>
        <authorList>
            <person name="Yoshida Y."/>
            <person name="Kikawada T."/>
            <person name="Gusev O."/>
        </authorList>
    </citation>
    <scope>NUCLEOTIDE SEQUENCE</scope>
    <source>
        <strain evidence="6">NIAS01</strain>
        <tissue evidence="6">Whole body or cell culture</tissue>
    </source>
</reference>
<dbReference type="InterPro" id="IPR002213">
    <property type="entry name" value="UDP_glucos_trans"/>
</dbReference>
<evidence type="ECO:0000313" key="6">
    <source>
        <dbReference type="EMBL" id="KAG5681912.1"/>
    </source>
</evidence>
<feature type="chain" id="PRO_5039912616" description="UDP-glucuronosyltransferase" evidence="5">
    <location>
        <begin position="24"/>
        <end position="520"/>
    </location>
</feature>
<keyword evidence="3" id="KW-0808">Transferase</keyword>
<dbReference type="Gene3D" id="3.40.50.2000">
    <property type="entry name" value="Glycogen Phosphorylase B"/>
    <property type="match status" value="1"/>
</dbReference>
<keyword evidence="4" id="KW-0472">Membrane</keyword>
<comment type="caution">
    <text evidence="6">The sequence shown here is derived from an EMBL/GenBank/DDBJ whole genome shotgun (WGS) entry which is preliminary data.</text>
</comment>
<evidence type="ECO:0000256" key="4">
    <source>
        <dbReference type="SAM" id="Phobius"/>
    </source>
</evidence>
<keyword evidence="7" id="KW-1185">Reference proteome</keyword>
<dbReference type="GO" id="GO:0008194">
    <property type="term" value="F:UDP-glycosyltransferase activity"/>
    <property type="evidence" value="ECO:0007669"/>
    <property type="project" value="InterPro"/>
</dbReference>
<dbReference type="AlphaFoldDB" id="A0A9J6CJ31"/>
<dbReference type="PANTHER" id="PTHR48043">
    <property type="entry name" value="EG:EG0003.4 PROTEIN-RELATED"/>
    <property type="match status" value="1"/>
</dbReference>
<dbReference type="SUPFAM" id="SSF53756">
    <property type="entry name" value="UDP-Glycosyltransferase/glycogen phosphorylase"/>
    <property type="match status" value="1"/>
</dbReference>
<dbReference type="EMBL" id="JADBJN010000001">
    <property type="protein sequence ID" value="KAG5681912.1"/>
    <property type="molecule type" value="Genomic_DNA"/>
</dbReference>
<gene>
    <name evidence="6" type="ORF">PVAND_011316</name>
</gene>
<proteinExistence type="inferred from homology"/>
<keyword evidence="4" id="KW-1133">Transmembrane helix</keyword>
<dbReference type="InterPro" id="IPR050271">
    <property type="entry name" value="UDP-glycosyltransferase"/>
</dbReference>
<dbReference type="Pfam" id="PF00201">
    <property type="entry name" value="UDPGT"/>
    <property type="match status" value="1"/>
</dbReference>